<dbReference type="EMBL" id="MHIF01000064">
    <property type="protein sequence ID" value="OGY46124.1"/>
    <property type="molecule type" value="Genomic_DNA"/>
</dbReference>
<comment type="caution">
    <text evidence="1">The sequence shown here is derived from an EMBL/GenBank/DDBJ whole genome shotgun (WGS) entry which is preliminary data.</text>
</comment>
<gene>
    <name evidence="1" type="ORF">A2663_03860</name>
</gene>
<proteinExistence type="predicted"/>
<protein>
    <submittedName>
        <fullName evidence="1">Uncharacterized protein</fullName>
    </submittedName>
</protein>
<accession>A0A1G1Y1R9</accession>
<dbReference type="AlphaFoldDB" id="A0A1G1Y1R9"/>
<name>A0A1G1Y1R9_9BACT</name>
<evidence type="ECO:0000313" key="1">
    <source>
        <dbReference type="EMBL" id="OGY46124.1"/>
    </source>
</evidence>
<evidence type="ECO:0000313" key="2">
    <source>
        <dbReference type="Proteomes" id="UP000178432"/>
    </source>
</evidence>
<organism evidence="1 2">
    <name type="scientific">Candidatus Buchananbacteria bacterium RIFCSPHIGHO2_01_FULL_46_12</name>
    <dbReference type="NCBI Taxonomy" id="1797536"/>
    <lineage>
        <taxon>Bacteria</taxon>
        <taxon>Candidatus Buchananiibacteriota</taxon>
    </lineage>
</organism>
<sequence length="86" mass="9735">MAVANPDSLTLEEWHRRNFPDAGLGQLTALQINGLDGLRAPDNLTYYLISPQDKSQIYILTYNIGNFLTTNFLTTFNLVVKSFKLQ</sequence>
<reference evidence="1 2" key="1">
    <citation type="journal article" date="2016" name="Nat. Commun.">
        <title>Thousands of microbial genomes shed light on interconnected biogeochemical processes in an aquifer system.</title>
        <authorList>
            <person name="Anantharaman K."/>
            <person name="Brown C.T."/>
            <person name="Hug L.A."/>
            <person name="Sharon I."/>
            <person name="Castelle C.J."/>
            <person name="Probst A.J."/>
            <person name="Thomas B.C."/>
            <person name="Singh A."/>
            <person name="Wilkins M.J."/>
            <person name="Karaoz U."/>
            <person name="Brodie E.L."/>
            <person name="Williams K.H."/>
            <person name="Hubbard S.S."/>
            <person name="Banfield J.F."/>
        </authorList>
    </citation>
    <scope>NUCLEOTIDE SEQUENCE [LARGE SCALE GENOMIC DNA]</scope>
</reference>
<dbReference type="Proteomes" id="UP000178432">
    <property type="component" value="Unassembled WGS sequence"/>
</dbReference>